<feature type="domain" description="N-acetyltransferase" evidence="3">
    <location>
        <begin position="5"/>
        <end position="154"/>
    </location>
</feature>
<dbReference type="InterPro" id="IPR016181">
    <property type="entry name" value="Acyl_CoA_acyltransferase"/>
</dbReference>
<evidence type="ECO:0000256" key="2">
    <source>
        <dbReference type="ARBA" id="ARBA00023315"/>
    </source>
</evidence>
<dbReference type="CDD" id="cd04301">
    <property type="entry name" value="NAT_SF"/>
    <property type="match status" value="1"/>
</dbReference>
<dbReference type="Gene3D" id="3.40.630.30">
    <property type="match status" value="1"/>
</dbReference>
<reference evidence="4 5" key="1">
    <citation type="journal article" date="2016" name="Microbes Environ.">
        <title>Phylogenetically diverse aerobic anoxygenic phototrophic bacteria isolated from epilithic biofilms in Tama river, Japan.</title>
        <authorList>
            <person name="Hirose S."/>
            <person name="Matsuura K."/>
            <person name="Haruta S."/>
        </authorList>
    </citation>
    <scope>NUCLEOTIDE SEQUENCE [LARGE SCALE GENOMIC DNA]</scope>
    <source>
        <strain evidence="4 5">S08</strain>
    </source>
</reference>
<evidence type="ECO:0000259" key="3">
    <source>
        <dbReference type="PROSITE" id="PS51186"/>
    </source>
</evidence>
<dbReference type="PROSITE" id="PS51186">
    <property type="entry name" value="GNAT"/>
    <property type="match status" value="1"/>
</dbReference>
<keyword evidence="2" id="KW-0012">Acyltransferase</keyword>
<sequence>MTDVVGIRPARPTDFDAWLPLWEGYNAFYERTGPTAVSEAQTRTTWARFFDGHEPMEAIVAEQAAALVGFVHIIFHRNTTMMGPTCYLQDLFAAPSLRGRGVGRALIEAAAARAKEAGATRLYWQTQEGNATARLLYDRIAQRSGFIVYRMDLA</sequence>
<keyword evidence="5" id="KW-1185">Reference proteome</keyword>
<dbReference type="RefSeq" id="WP_244408022.1">
    <property type="nucleotide sequence ID" value="NZ_AP025637.1"/>
</dbReference>
<name>A0ABM7Y726_9PROT</name>
<evidence type="ECO:0000313" key="4">
    <source>
        <dbReference type="EMBL" id="BDG73814.1"/>
    </source>
</evidence>
<protein>
    <submittedName>
        <fullName evidence="4">N-acetyltransferase</fullName>
    </submittedName>
</protein>
<keyword evidence="1" id="KW-0808">Transferase</keyword>
<evidence type="ECO:0000256" key="1">
    <source>
        <dbReference type="ARBA" id="ARBA00022679"/>
    </source>
</evidence>
<dbReference type="EMBL" id="AP025637">
    <property type="protein sequence ID" value="BDG73814.1"/>
    <property type="molecule type" value="Genomic_DNA"/>
</dbReference>
<accession>A0ABM7Y726</accession>
<evidence type="ECO:0000313" key="5">
    <source>
        <dbReference type="Proteomes" id="UP000831327"/>
    </source>
</evidence>
<dbReference type="InterPro" id="IPR050832">
    <property type="entry name" value="Bact_Acetyltransf"/>
</dbReference>
<proteinExistence type="predicted"/>
<dbReference type="Proteomes" id="UP000831327">
    <property type="component" value="Chromosome"/>
</dbReference>
<gene>
    <name evidence="4" type="ORF">Rmf_37430</name>
</gene>
<dbReference type="InterPro" id="IPR000182">
    <property type="entry name" value="GNAT_dom"/>
</dbReference>
<dbReference type="Pfam" id="PF00583">
    <property type="entry name" value="Acetyltransf_1"/>
    <property type="match status" value="1"/>
</dbReference>
<dbReference type="SUPFAM" id="SSF55729">
    <property type="entry name" value="Acyl-CoA N-acyltransferases (Nat)"/>
    <property type="match status" value="1"/>
</dbReference>
<dbReference type="PANTHER" id="PTHR43877">
    <property type="entry name" value="AMINOALKYLPHOSPHONATE N-ACETYLTRANSFERASE-RELATED-RELATED"/>
    <property type="match status" value="1"/>
</dbReference>
<organism evidence="4 5">
    <name type="scientific">Roseomonas fluvialis</name>
    <dbReference type="NCBI Taxonomy" id="1750527"/>
    <lineage>
        <taxon>Bacteria</taxon>
        <taxon>Pseudomonadati</taxon>
        <taxon>Pseudomonadota</taxon>
        <taxon>Alphaproteobacteria</taxon>
        <taxon>Acetobacterales</taxon>
        <taxon>Roseomonadaceae</taxon>
        <taxon>Roseomonas</taxon>
    </lineage>
</organism>
<dbReference type="PANTHER" id="PTHR43877:SF2">
    <property type="entry name" value="AMINOALKYLPHOSPHONATE N-ACETYLTRANSFERASE-RELATED"/>
    <property type="match status" value="1"/>
</dbReference>